<evidence type="ECO:0000256" key="3">
    <source>
        <dbReference type="ARBA" id="ARBA00022606"/>
    </source>
</evidence>
<organism evidence="16 17">
    <name type="scientific">Amphilophus citrinellus</name>
    <name type="common">Midas cichlid</name>
    <name type="synonym">Cichlasoma citrinellum</name>
    <dbReference type="NCBI Taxonomy" id="61819"/>
    <lineage>
        <taxon>Eukaryota</taxon>
        <taxon>Metazoa</taxon>
        <taxon>Chordata</taxon>
        <taxon>Craniata</taxon>
        <taxon>Vertebrata</taxon>
        <taxon>Euteleostomi</taxon>
        <taxon>Actinopterygii</taxon>
        <taxon>Neopterygii</taxon>
        <taxon>Teleostei</taxon>
        <taxon>Neoteleostei</taxon>
        <taxon>Acanthomorphata</taxon>
        <taxon>Ovalentaria</taxon>
        <taxon>Cichlomorphae</taxon>
        <taxon>Cichliformes</taxon>
        <taxon>Cichlidae</taxon>
        <taxon>New World cichlids</taxon>
        <taxon>Cichlasomatinae</taxon>
        <taxon>Heroini</taxon>
        <taxon>Amphilophus</taxon>
    </lineage>
</organism>
<evidence type="ECO:0000256" key="2">
    <source>
        <dbReference type="ARBA" id="ARBA00022475"/>
    </source>
</evidence>
<keyword evidence="7 13" id="KW-0297">G-protein coupled receptor</keyword>
<evidence type="ECO:0000256" key="9">
    <source>
        <dbReference type="ARBA" id="ARBA00023157"/>
    </source>
</evidence>
<evidence type="ECO:0000313" key="16">
    <source>
        <dbReference type="Ensembl" id="ENSACIP00000029905.1"/>
    </source>
</evidence>
<dbReference type="PROSITE" id="PS50262">
    <property type="entry name" value="G_PROTEIN_RECEP_F1_2"/>
    <property type="match status" value="1"/>
</dbReference>
<protein>
    <recommendedName>
        <fullName evidence="14">Olfactory receptor</fullName>
    </recommendedName>
</protein>
<dbReference type="Pfam" id="PF13853">
    <property type="entry name" value="7tm_4"/>
    <property type="match status" value="1"/>
</dbReference>
<evidence type="ECO:0000256" key="14">
    <source>
        <dbReference type="RuleBase" id="RU363047"/>
    </source>
</evidence>
<sequence length="323" mass="36303">MKNSTQLSDFILAGYFETGPFRYLYLIIVMSLYAFIVVSNVLLIVVICVNRSLHEPMYMFLCSLFVNELYGSTGLFPSLLVQILSDVHTVSAPLCFLQVFCVYSYGSIEFLNLAVMSYDRYLAICCPLQYNELMTFNKVAKLIAAIWLPPILVNFLTLPLIVPLKRCGNIINKVYCDNHSIVKLACSDTTVNNIYGLIVSAFSVFGPLIVILYTYMRILKVCFSGSKQTRQKAVSTCTPHLASLLNFSFGACFEILQSRFNMNNLPNMLKIFLSLYFLTCPPLFNPLMYGLNLSKIRLTSGPVPPKDSALVCSTWKRGSSCLL</sequence>
<dbReference type="Proteomes" id="UP000261340">
    <property type="component" value="Unplaced"/>
</dbReference>
<evidence type="ECO:0000256" key="8">
    <source>
        <dbReference type="ARBA" id="ARBA00023136"/>
    </source>
</evidence>
<evidence type="ECO:0000256" key="7">
    <source>
        <dbReference type="ARBA" id="ARBA00023040"/>
    </source>
</evidence>
<evidence type="ECO:0000256" key="4">
    <source>
        <dbReference type="ARBA" id="ARBA00022692"/>
    </source>
</evidence>
<keyword evidence="9" id="KW-1015">Disulfide bond</keyword>
<dbReference type="PRINTS" id="PR00237">
    <property type="entry name" value="GPCRRHODOPSN"/>
</dbReference>
<keyword evidence="11" id="KW-0325">Glycoprotein</keyword>
<dbReference type="GO" id="GO:0004984">
    <property type="term" value="F:olfactory receptor activity"/>
    <property type="evidence" value="ECO:0007669"/>
    <property type="project" value="InterPro"/>
</dbReference>
<keyword evidence="12 13" id="KW-0807">Transducer</keyword>
<accession>A0A3Q0SYI4</accession>
<evidence type="ECO:0000256" key="12">
    <source>
        <dbReference type="ARBA" id="ARBA00023224"/>
    </source>
</evidence>
<feature type="transmembrane region" description="Helical" evidence="14">
    <location>
        <begin position="194"/>
        <end position="216"/>
    </location>
</feature>
<dbReference type="GO" id="GO:0005549">
    <property type="term" value="F:odorant binding"/>
    <property type="evidence" value="ECO:0007669"/>
    <property type="project" value="TreeGrafter"/>
</dbReference>
<dbReference type="InterPro" id="IPR017452">
    <property type="entry name" value="GPCR_Rhodpsn_7TM"/>
</dbReference>
<dbReference type="SUPFAM" id="SSF81321">
    <property type="entry name" value="Family A G protein-coupled receptor-like"/>
    <property type="match status" value="1"/>
</dbReference>
<keyword evidence="4 13" id="KW-0812">Transmembrane</keyword>
<evidence type="ECO:0000256" key="11">
    <source>
        <dbReference type="ARBA" id="ARBA00023180"/>
    </source>
</evidence>
<comment type="similarity">
    <text evidence="13">Belongs to the G-protein coupled receptor 1 family.</text>
</comment>
<dbReference type="InterPro" id="IPR000276">
    <property type="entry name" value="GPCR_Rhodpsn"/>
</dbReference>
<dbReference type="GeneTree" id="ENSGT00950000183048"/>
<keyword evidence="3 14" id="KW-0716">Sensory transduction</keyword>
<dbReference type="FunFam" id="1.20.1070.10:FF:000024">
    <property type="entry name" value="Olfactory receptor"/>
    <property type="match status" value="1"/>
</dbReference>
<evidence type="ECO:0000256" key="10">
    <source>
        <dbReference type="ARBA" id="ARBA00023170"/>
    </source>
</evidence>
<dbReference type="GO" id="GO:0005886">
    <property type="term" value="C:plasma membrane"/>
    <property type="evidence" value="ECO:0007669"/>
    <property type="project" value="UniProtKB-SubCell"/>
</dbReference>
<dbReference type="PRINTS" id="PR00245">
    <property type="entry name" value="OLFACTORYR"/>
</dbReference>
<reference evidence="16" key="1">
    <citation type="submission" date="2025-08" db="UniProtKB">
        <authorList>
            <consortium name="Ensembl"/>
        </authorList>
    </citation>
    <scope>IDENTIFICATION</scope>
</reference>
<dbReference type="InterPro" id="IPR052921">
    <property type="entry name" value="GPCR1_Superfamily_Member"/>
</dbReference>
<feature type="transmembrane region" description="Helical" evidence="14">
    <location>
        <begin position="139"/>
        <end position="162"/>
    </location>
</feature>
<feature type="transmembrane region" description="Helical" evidence="14">
    <location>
        <begin position="96"/>
        <end position="118"/>
    </location>
</feature>
<comment type="subcellular location">
    <subcellularLocation>
        <location evidence="1 14">Cell membrane</location>
        <topology evidence="1 14">Multi-pass membrane protein</topology>
    </subcellularLocation>
</comment>
<keyword evidence="17" id="KW-1185">Reference proteome</keyword>
<feature type="domain" description="G-protein coupled receptors family 1 profile" evidence="15">
    <location>
        <begin position="39"/>
        <end position="289"/>
    </location>
</feature>
<feature type="transmembrane region" description="Helical" evidence="14">
    <location>
        <begin position="268"/>
        <end position="288"/>
    </location>
</feature>
<keyword evidence="6 14" id="KW-1133">Transmembrane helix</keyword>
<feature type="transmembrane region" description="Helical" evidence="14">
    <location>
        <begin position="23"/>
        <end position="46"/>
    </location>
</feature>
<evidence type="ECO:0000256" key="6">
    <source>
        <dbReference type="ARBA" id="ARBA00022989"/>
    </source>
</evidence>
<reference evidence="16" key="2">
    <citation type="submission" date="2025-09" db="UniProtKB">
        <authorList>
            <consortium name="Ensembl"/>
        </authorList>
    </citation>
    <scope>IDENTIFICATION</scope>
</reference>
<dbReference type="AlphaFoldDB" id="A0A3Q0SYI4"/>
<evidence type="ECO:0000259" key="15">
    <source>
        <dbReference type="PROSITE" id="PS50262"/>
    </source>
</evidence>
<keyword evidence="5 14" id="KW-0552">Olfaction</keyword>
<evidence type="ECO:0000256" key="13">
    <source>
        <dbReference type="RuleBase" id="RU000688"/>
    </source>
</evidence>
<evidence type="ECO:0000256" key="5">
    <source>
        <dbReference type="ARBA" id="ARBA00022725"/>
    </source>
</evidence>
<proteinExistence type="inferred from homology"/>
<keyword evidence="8 14" id="KW-0472">Membrane</keyword>
<keyword evidence="10 13" id="KW-0675">Receptor</keyword>
<name>A0A3Q0SYI4_AMPCI</name>
<evidence type="ECO:0000313" key="17">
    <source>
        <dbReference type="Proteomes" id="UP000261340"/>
    </source>
</evidence>
<evidence type="ECO:0000256" key="1">
    <source>
        <dbReference type="ARBA" id="ARBA00004651"/>
    </source>
</evidence>
<dbReference type="OMA" id="RVTCKNL"/>
<dbReference type="PROSITE" id="PS00237">
    <property type="entry name" value="G_PROTEIN_RECEP_F1_1"/>
    <property type="match status" value="1"/>
</dbReference>
<dbReference type="GO" id="GO:0004930">
    <property type="term" value="F:G protein-coupled receptor activity"/>
    <property type="evidence" value="ECO:0007669"/>
    <property type="project" value="UniProtKB-KW"/>
</dbReference>
<dbReference type="STRING" id="61819.ENSACIP00000029905"/>
<keyword evidence="2 14" id="KW-1003">Cell membrane</keyword>
<feature type="transmembrane region" description="Helical" evidence="14">
    <location>
        <begin position="58"/>
        <end position="84"/>
    </location>
</feature>
<dbReference type="Gene3D" id="1.20.1070.10">
    <property type="entry name" value="Rhodopsin 7-helix transmembrane proteins"/>
    <property type="match status" value="1"/>
</dbReference>
<dbReference type="InterPro" id="IPR000725">
    <property type="entry name" value="Olfact_rcpt"/>
</dbReference>
<dbReference type="Ensembl" id="ENSACIT00000030689.1">
    <property type="protein sequence ID" value="ENSACIP00000029905.1"/>
    <property type="gene ID" value="ENSACIG00000023147.1"/>
</dbReference>
<dbReference type="PANTHER" id="PTHR26451:SF885">
    <property type="entry name" value="OLFACTORY RECEPTOR"/>
    <property type="match status" value="1"/>
</dbReference>
<feature type="transmembrane region" description="Helical" evidence="14">
    <location>
        <begin position="237"/>
        <end position="256"/>
    </location>
</feature>
<dbReference type="PANTHER" id="PTHR26451">
    <property type="entry name" value="G_PROTEIN_RECEP_F1_2 DOMAIN-CONTAINING PROTEIN"/>
    <property type="match status" value="1"/>
</dbReference>